<proteinExistence type="predicted"/>
<gene>
    <name evidence="1" type="ORF">H0235_000643</name>
</gene>
<sequence>MWWEKPGTMALSSRARSNVSTIGTCDKHIHTPDILPKASQVPQDIKTPFLPSHSSSSSFCTSSAVSFDSVKIVETIERSTIEILRLSGWTCSLVVRNPLRK</sequence>
<dbReference type="EMBL" id="JACSDY010000001">
    <property type="protein sequence ID" value="KAF7438252.1"/>
    <property type="molecule type" value="Genomic_DNA"/>
</dbReference>
<comment type="caution">
    <text evidence="1">The sequence shown here is derived from an EMBL/GenBank/DDBJ whole genome shotgun (WGS) entry which is preliminary data.</text>
</comment>
<dbReference type="AlphaFoldDB" id="A0A834PEN0"/>
<evidence type="ECO:0000313" key="2">
    <source>
        <dbReference type="Proteomes" id="UP000600918"/>
    </source>
</evidence>
<organism evidence="1 2">
    <name type="scientific">Vespula pensylvanica</name>
    <name type="common">Western yellow jacket</name>
    <name type="synonym">Wasp</name>
    <dbReference type="NCBI Taxonomy" id="30213"/>
    <lineage>
        <taxon>Eukaryota</taxon>
        <taxon>Metazoa</taxon>
        <taxon>Ecdysozoa</taxon>
        <taxon>Arthropoda</taxon>
        <taxon>Hexapoda</taxon>
        <taxon>Insecta</taxon>
        <taxon>Pterygota</taxon>
        <taxon>Neoptera</taxon>
        <taxon>Endopterygota</taxon>
        <taxon>Hymenoptera</taxon>
        <taxon>Apocrita</taxon>
        <taxon>Aculeata</taxon>
        <taxon>Vespoidea</taxon>
        <taxon>Vespidae</taxon>
        <taxon>Vespinae</taxon>
        <taxon>Vespula</taxon>
    </lineage>
</organism>
<accession>A0A834PEN0</accession>
<evidence type="ECO:0000313" key="1">
    <source>
        <dbReference type="EMBL" id="KAF7438252.1"/>
    </source>
</evidence>
<reference evidence="1" key="1">
    <citation type="journal article" date="2020" name="G3 (Bethesda)">
        <title>High-Quality Assemblies for Three Invasive Social Wasps from the &lt;i&gt;Vespula&lt;/i&gt; Genus.</title>
        <authorList>
            <person name="Harrop T.W.R."/>
            <person name="Guhlin J."/>
            <person name="McLaughlin G.M."/>
            <person name="Permina E."/>
            <person name="Stockwell P."/>
            <person name="Gilligan J."/>
            <person name="Le Lec M.F."/>
            <person name="Gruber M.A.M."/>
            <person name="Quinn O."/>
            <person name="Lovegrove M."/>
            <person name="Duncan E.J."/>
            <person name="Remnant E.J."/>
            <person name="Van Eeckhoven J."/>
            <person name="Graham B."/>
            <person name="Knapp R.A."/>
            <person name="Langford K.W."/>
            <person name="Kronenberg Z."/>
            <person name="Press M.O."/>
            <person name="Eacker S.M."/>
            <person name="Wilson-Rankin E.E."/>
            <person name="Purcell J."/>
            <person name="Lester P.J."/>
            <person name="Dearden P.K."/>
        </authorList>
    </citation>
    <scope>NUCLEOTIDE SEQUENCE</scope>
    <source>
        <strain evidence="1">Volc-1</strain>
    </source>
</reference>
<dbReference type="Proteomes" id="UP000600918">
    <property type="component" value="Unassembled WGS sequence"/>
</dbReference>
<protein>
    <submittedName>
        <fullName evidence="1">Uncharacterized protein</fullName>
    </submittedName>
</protein>
<keyword evidence="2" id="KW-1185">Reference proteome</keyword>
<name>A0A834PEN0_VESPE</name>